<feature type="non-terminal residue" evidence="2">
    <location>
        <position position="1"/>
    </location>
</feature>
<accession>X1KHK8</accession>
<reference evidence="2" key="1">
    <citation type="journal article" date="2014" name="Front. Microbiol.">
        <title>High frequency of phylogenetically diverse reductive dehalogenase-homologous genes in deep subseafloor sedimentary metagenomes.</title>
        <authorList>
            <person name="Kawai M."/>
            <person name="Futagami T."/>
            <person name="Toyoda A."/>
            <person name="Takaki Y."/>
            <person name="Nishi S."/>
            <person name="Hori S."/>
            <person name="Arai W."/>
            <person name="Tsubouchi T."/>
            <person name="Morono Y."/>
            <person name="Uchiyama I."/>
            <person name="Ito T."/>
            <person name="Fujiyama A."/>
            <person name="Inagaki F."/>
            <person name="Takami H."/>
        </authorList>
    </citation>
    <scope>NUCLEOTIDE SEQUENCE</scope>
    <source>
        <strain evidence="2">Expedition CK06-06</strain>
    </source>
</reference>
<protein>
    <submittedName>
        <fullName evidence="2">Uncharacterized protein</fullName>
    </submittedName>
</protein>
<proteinExistence type="predicted"/>
<evidence type="ECO:0000256" key="1">
    <source>
        <dbReference type="SAM" id="MobiDB-lite"/>
    </source>
</evidence>
<dbReference type="EMBL" id="BARV01001190">
    <property type="protein sequence ID" value="GAH93100.1"/>
    <property type="molecule type" value="Genomic_DNA"/>
</dbReference>
<gene>
    <name evidence="2" type="ORF">S06H3_03602</name>
</gene>
<evidence type="ECO:0000313" key="2">
    <source>
        <dbReference type="EMBL" id="GAH93100.1"/>
    </source>
</evidence>
<name>X1KHK8_9ZZZZ</name>
<sequence>RKRKNRDDPIIRYELYVKLPGGEWEPIRYPPEAIDFNQVEDAMPGCSYRLYSRHKSGIFKILWYHHLEGPGPVQEETFTSLEDMEASLELLIRYGKAIGDLRESIRGAFGWVFPEKEQPRARDVGRSWLTVMESAVDRANRIDLARCVLLLAAQREAQADAAEGAEPKPRQSPDDRVPRSVLRLPG</sequence>
<organism evidence="2">
    <name type="scientific">marine sediment metagenome</name>
    <dbReference type="NCBI Taxonomy" id="412755"/>
    <lineage>
        <taxon>unclassified sequences</taxon>
        <taxon>metagenomes</taxon>
        <taxon>ecological metagenomes</taxon>
    </lineage>
</organism>
<feature type="region of interest" description="Disordered" evidence="1">
    <location>
        <begin position="159"/>
        <end position="186"/>
    </location>
</feature>
<feature type="compositionally biased region" description="Basic and acidic residues" evidence="1">
    <location>
        <begin position="165"/>
        <end position="178"/>
    </location>
</feature>
<dbReference type="AlphaFoldDB" id="X1KHK8"/>
<comment type="caution">
    <text evidence="2">The sequence shown here is derived from an EMBL/GenBank/DDBJ whole genome shotgun (WGS) entry which is preliminary data.</text>
</comment>